<evidence type="ECO:0000256" key="1">
    <source>
        <dbReference type="SAM" id="MobiDB-lite"/>
    </source>
</evidence>
<feature type="non-terminal residue" evidence="2">
    <location>
        <position position="1"/>
    </location>
</feature>
<dbReference type="Proteomes" id="UP000054498">
    <property type="component" value="Unassembled WGS sequence"/>
</dbReference>
<organism evidence="2 3">
    <name type="scientific">Monoraphidium neglectum</name>
    <dbReference type="NCBI Taxonomy" id="145388"/>
    <lineage>
        <taxon>Eukaryota</taxon>
        <taxon>Viridiplantae</taxon>
        <taxon>Chlorophyta</taxon>
        <taxon>core chlorophytes</taxon>
        <taxon>Chlorophyceae</taxon>
        <taxon>CS clade</taxon>
        <taxon>Sphaeropleales</taxon>
        <taxon>Selenastraceae</taxon>
        <taxon>Monoraphidium</taxon>
    </lineage>
</organism>
<name>A0A0D2MDJ9_9CHLO</name>
<dbReference type="EMBL" id="KK102050">
    <property type="protein sequence ID" value="KIY98826.1"/>
    <property type="molecule type" value="Genomic_DNA"/>
</dbReference>
<dbReference type="AlphaFoldDB" id="A0A0D2MDJ9"/>
<gene>
    <name evidence="2" type="ORF">MNEG_9140</name>
</gene>
<evidence type="ECO:0000313" key="3">
    <source>
        <dbReference type="Proteomes" id="UP000054498"/>
    </source>
</evidence>
<keyword evidence="3" id="KW-1185">Reference proteome</keyword>
<dbReference type="GeneID" id="25742015"/>
<sequence>PSALISIDARQQVRSMAELPAALHATLCLLRGDSRGGGHRGLNGAGGPPEGGAGPEHAQAQAGAEAACAWAGALGSAMEEDG</sequence>
<feature type="region of interest" description="Disordered" evidence="1">
    <location>
        <begin position="37"/>
        <end position="64"/>
    </location>
</feature>
<proteinExistence type="predicted"/>
<feature type="compositionally biased region" description="Low complexity" evidence="1">
    <location>
        <begin position="55"/>
        <end position="64"/>
    </location>
</feature>
<protein>
    <submittedName>
        <fullName evidence="2">Uncharacterized protein</fullName>
    </submittedName>
</protein>
<feature type="compositionally biased region" description="Gly residues" evidence="1">
    <location>
        <begin position="39"/>
        <end position="54"/>
    </location>
</feature>
<dbReference type="KEGG" id="mng:MNEG_9140"/>
<reference evidence="2 3" key="1">
    <citation type="journal article" date="2013" name="BMC Genomics">
        <title>Reconstruction of the lipid metabolism for the microalga Monoraphidium neglectum from its genome sequence reveals characteristics suitable for biofuel production.</title>
        <authorList>
            <person name="Bogen C."/>
            <person name="Al-Dilaimi A."/>
            <person name="Albersmeier A."/>
            <person name="Wichmann J."/>
            <person name="Grundmann M."/>
            <person name="Rupp O."/>
            <person name="Lauersen K.J."/>
            <person name="Blifernez-Klassen O."/>
            <person name="Kalinowski J."/>
            <person name="Goesmann A."/>
            <person name="Mussgnug J.H."/>
            <person name="Kruse O."/>
        </authorList>
    </citation>
    <scope>NUCLEOTIDE SEQUENCE [LARGE SCALE GENOMIC DNA]</scope>
    <source>
        <strain evidence="2 3">SAG 48.87</strain>
    </source>
</reference>
<evidence type="ECO:0000313" key="2">
    <source>
        <dbReference type="EMBL" id="KIY98826.1"/>
    </source>
</evidence>
<accession>A0A0D2MDJ9</accession>
<dbReference type="RefSeq" id="XP_013897846.1">
    <property type="nucleotide sequence ID" value="XM_014042392.1"/>
</dbReference>